<dbReference type="InterPro" id="IPR025324">
    <property type="entry name" value="DUF4230"/>
</dbReference>
<dbReference type="RefSeq" id="WP_272461119.1">
    <property type="nucleotide sequence ID" value="NZ_JAPFQL010000012.1"/>
</dbReference>
<keyword evidence="1" id="KW-1133">Transmembrane helix</keyword>
<organism evidence="2 3">
    <name type="scientific">Intrasporangium calvum</name>
    <dbReference type="NCBI Taxonomy" id="53358"/>
    <lineage>
        <taxon>Bacteria</taxon>
        <taxon>Bacillati</taxon>
        <taxon>Actinomycetota</taxon>
        <taxon>Actinomycetes</taxon>
        <taxon>Micrococcales</taxon>
        <taxon>Intrasporangiaceae</taxon>
        <taxon>Intrasporangium</taxon>
    </lineage>
</organism>
<proteinExistence type="predicted"/>
<dbReference type="Proteomes" id="UP001150259">
    <property type="component" value="Unassembled WGS sequence"/>
</dbReference>
<protein>
    <submittedName>
        <fullName evidence="2">DUF4230 domain-containing protein</fullName>
    </submittedName>
</protein>
<accession>A0ABT5GE66</accession>
<dbReference type="Pfam" id="PF14014">
    <property type="entry name" value="DUF4230"/>
    <property type="match status" value="1"/>
</dbReference>
<evidence type="ECO:0000313" key="3">
    <source>
        <dbReference type="Proteomes" id="UP001150259"/>
    </source>
</evidence>
<dbReference type="EMBL" id="JAPFQL010000012">
    <property type="protein sequence ID" value="MDC5696545.1"/>
    <property type="molecule type" value="Genomic_DNA"/>
</dbReference>
<sequence>MASSRLRGVARVIGGALVGALALIGIAGAMGWLPFQTRTTDHSQPVLLQSIQNLSQYHAAVGTFEVVVDVEDDVNWVPDFIAGERSLFVAHGTVNAYVDFSDLAGDDLTLSEDGKAVTVRIPEPQLDKPNLDMERTRLFSQDRGIYNRLKDAISPKDQQKVYLLAEQKIAAAAAESELRAQAAVNTKQSLTELFNSLGLTATIEQG</sequence>
<feature type="transmembrane region" description="Helical" evidence="1">
    <location>
        <begin position="12"/>
        <end position="35"/>
    </location>
</feature>
<comment type="caution">
    <text evidence="2">The sequence shown here is derived from an EMBL/GenBank/DDBJ whole genome shotgun (WGS) entry which is preliminary data.</text>
</comment>
<reference evidence="2 3" key="1">
    <citation type="submission" date="2022-11" db="EMBL/GenBank/DDBJ databases">
        <title>Anaerobic phenanthrene biodegradation by a DNRA strain PheN6.</title>
        <authorList>
            <person name="Zhang Z."/>
        </authorList>
    </citation>
    <scope>NUCLEOTIDE SEQUENCE [LARGE SCALE GENOMIC DNA]</scope>
    <source>
        <strain evidence="2 3">PheN6</strain>
    </source>
</reference>
<gene>
    <name evidence="2" type="ORF">OO014_04685</name>
</gene>
<name>A0ABT5GE66_9MICO</name>
<evidence type="ECO:0000313" key="2">
    <source>
        <dbReference type="EMBL" id="MDC5696545.1"/>
    </source>
</evidence>
<evidence type="ECO:0000256" key="1">
    <source>
        <dbReference type="SAM" id="Phobius"/>
    </source>
</evidence>
<keyword evidence="1" id="KW-0812">Transmembrane</keyword>
<keyword evidence="3" id="KW-1185">Reference proteome</keyword>
<keyword evidence="1" id="KW-0472">Membrane</keyword>